<dbReference type="Pfam" id="PF00271">
    <property type="entry name" value="Helicase_C"/>
    <property type="match status" value="1"/>
</dbReference>
<evidence type="ECO:0000313" key="8">
    <source>
        <dbReference type="Proteomes" id="UP000295281"/>
    </source>
</evidence>
<protein>
    <submittedName>
        <fullName evidence="7">Helicase-like protein</fullName>
    </submittedName>
</protein>
<organism evidence="7 8">
    <name type="scientific">Actinorugispora endophytica</name>
    <dbReference type="NCBI Taxonomy" id="1605990"/>
    <lineage>
        <taxon>Bacteria</taxon>
        <taxon>Bacillati</taxon>
        <taxon>Actinomycetota</taxon>
        <taxon>Actinomycetes</taxon>
        <taxon>Streptosporangiales</taxon>
        <taxon>Nocardiopsidaceae</taxon>
        <taxon>Actinorugispora</taxon>
    </lineage>
</organism>
<dbReference type="SMART" id="SM00487">
    <property type="entry name" value="DEXDc"/>
    <property type="match status" value="1"/>
</dbReference>
<dbReference type="InterPro" id="IPR050699">
    <property type="entry name" value="RNA-DNA_Helicase"/>
</dbReference>
<dbReference type="Pfam" id="PF12029">
    <property type="entry name" value="DUF3516"/>
    <property type="match status" value="1"/>
</dbReference>
<name>A0A4R6V5S6_9ACTN</name>
<accession>A0A4R6V5S6</accession>
<feature type="domain" description="Helicase ATP-binding" evidence="5">
    <location>
        <begin position="40"/>
        <end position="196"/>
    </location>
</feature>
<evidence type="ECO:0000256" key="1">
    <source>
        <dbReference type="ARBA" id="ARBA00022741"/>
    </source>
</evidence>
<keyword evidence="3 7" id="KW-0347">Helicase</keyword>
<keyword evidence="2" id="KW-0378">Hydrolase</keyword>
<dbReference type="PANTHER" id="PTHR12131">
    <property type="entry name" value="ATP-DEPENDENT RNA AND DNA HELICASE"/>
    <property type="match status" value="1"/>
</dbReference>
<keyword evidence="4" id="KW-0067">ATP-binding</keyword>
<evidence type="ECO:0000256" key="3">
    <source>
        <dbReference type="ARBA" id="ARBA00022806"/>
    </source>
</evidence>
<evidence type="ECO:0000256" key="2">
    <source>
        <dbReference type="ARBA" id="ARBA00022801"/>
    </source>
</evidence>
<dbReference type="SMART" id="SM00490">
    <property type="entry name" value="HELICc"/>
    <property type="match status" value="1"/>
</dbReference>
<dbReference type="AlphaFoldDB" id="A0A4R6V5S6"/>
<dbReference type="GO" id="GO:0004386">
    <property type="term" value="F:helicase activity"/>
    <property type="evidence" value="ECO:0007669"/>
    <property type="project" value="UniProtKB-KW"/>
</dbReference>
<dbReference type="Gene3D" id="3.40.50.300">
    <property type="entry name" value="P-loop containing nucleotide triphosphate hydrolases"/>
    <property type="match status" value="2"/>
</dbReference>
<reference evidence="7 8" key="1">
    <citation type="submission" date="2019-03" db="EMBL/GenBank/DDBJ databases">
        <title>Genomic Encyclopedia of Type Strains, Phase IV (KMG-IV): sequencing the most valuable type-strain genomes for metagenomic binning, comparative biology and taxonomic classification.</title>
        <authorList>
            <person name="Goeker M."/>
        </authorList>
    </citation>
    <scope>NUCLEOTIDE SEQUENCE [LARGE SCALE GENOMIC DNA]</scope>
    <source>
        <strain evidence="7 8">DSM 46770</strain>
    </source>
</reference>
<dbReference type="GO" id="GO:0005524">
    <property type="term" value="F:ATP binding"/>
    <property type="evidence" value="ECO:0007669"/>
    <property type="project" value="UniProtKB-KW"/>
</dbReference>
<dbReference type="GO" id="GO:0003676">
    <property type="term" value="F:nucleic acid binding"/>
    <property type="evidence" value="ECO:0007669"/>
    <property type="project" value="InterPro"/>
</dbReference>
<dbReference type="RefSeq" id="WP_133741970.1">
    <property type="nucleotide sequence ID" value="NZ_SNYN01000010.1"/>
</dbReference>
<dbReference type="CDD" id="cd17921">
    <property type="entry name" value="DEXHc_Ski2"/>
    <property type="match status" value="1"/>
</dbReference>
<sequence length="835" mass="92709">MSLIDQLPRGTADPDALFDAFSLWAEERGLTLYPHQEEALIEVVSGANVILSTPTGSGKSLVATGALFAALARNECSFYTAPIKALVSEKFFELCAVFGTDNVGMMTGDASVNADAPIVCCTAEVLANIALRDGADADIGTVVMDEFHFYAEPDRGWAWQVPLLELPQVQFLLMSATLGDVTRFEEDLTRRTGRPTSVVSSATRPVPLFYSYRTTPLHETLEELLTTREAPVYIVHFTQAAAVERAQSLTSINMCSKAEKEAIAAEIGGFRFTTRFGRNLSRYVRHGIGVHHAGMLPKYRRLVERLAQSGLLKVICGTDTLGVGVNVPIRTVLFTALSKYDGSRVRRLSAREFHQIAGRAGRAGFDTVGNVVAQAPEHVVENEKALAKAGDDAKKRRKVVRKKAPEGFVGWDEATFEKLIAADPEPLNSRFRVSNAMLLSVIARPGDCFAAMRHLLTDNHDDRRNQRRHIREAIAIYRSLLDGGIVEKVGEPGADGRTARLTVDLQPDFALNQPLSTFALASFDLLDPTSPSYSLDVLTVVESTLDDPRQILAAQLNKARGEAVQQMKADGIEYEERMERLEEVSYPKPLEELLDHAYEVYRRGHPWVGDHPLQLKSVARDMYERAMTFTDYVGHYELARSEGLVLRYLASAYKALTQTVPEDAKTEELLDLIEWLGELVRQVDSSLLDEWEQLTNPAEAPGEVPVETKPKPVTANRRAFRVLVRNELFRRVELAALRRYRDLGALDSEDGWNAEAWEEAMAEYYGEHPALGTGPDARGPQLLLIEEKPDVWEVRQIFDDPAGDHDWGITAEVDLAASDEEGHAVVRVVEVDRLD</sequence>
<keyword evidence="8" id="KW-1185">Reference proteome</keyword>
<dbReference type="FunFam" id="3.40.50.300:FF:000922">
    <property type="entry name" value="DEAD/DEAH box helicase"/>
    <property type="match status" value="1"/>
</dbReference>
<evidence type="ECO:0000313" key="7">
    <source>
        <dbReference type="EMBL" id="TDQ51544.1"/>
    </source>
</evidence>
<dbReference type="InterPro" id="IPR027417">
    <property type="entry name" value="P-loop_NTPase"/>
</dbReference>
<dbReference type="SUPFAM" id="SSF52540">
    <property type="entry name" value="P-loop containing nucleoside triphosphate hydrolases"/>
    <property type="match status" value="1"/>
</dbReference>
<dbReference type="PROSITE" id="PS51192">
    <property type="entry name" value="HELICASE_ATP_BIND_1"/>
    <property type="match status" value="1"/>
</dbReference>
<dbReference type="PANTHER" id="PTHR12131:SF1">
    <property type="entry name" value="ATP-DEPENDENT RNA HELICASE SUPV3L1, MITOCHONDRIAL-RELATED"/>
    <property type="match status" value="1"/>
</dbReference>
<dbReference type="InterPro" id="IPR014001">
    <property type="entry name" value="Helicase_ATP-bd"/>
</dbReference>
<dbReference type="Proteomes" id="UP000295281">
    <property type="component" value="Unassembled WGS sequence"/>
</dbReference>
<dbReference type="InterPro" id="IPR021904">
    <property type="entry name" value="DUF3516"/>
</dbReference>
<feature type="domain" description="Helicase C-terminal" evidence="6">
    <location>
        <begin position="220"/>
        <end position="420"/>
    </location>
</feature>
<gene>
    <name evidence="7" type="ORF">EV190_11031</name>
</gene>
<dbReference type="InterPro" id="IPR011545">
    <property type="entry name" value="DEAD/DEAH_box_helicase_dom"/>
</dbReference>
<dbReference type="InterPro" id="IPR001650">
    <property type="entry name" value="Helicase_C-like"/>
</dbReference>
<evidence type="ECO:0000259" key="5">
    <source>
        <dbReference type="PROSITE" id="PS51192"/>
    </source>
</evidence>
<dbReference type="Pfam" id="PF00270">
    <property type="entry name" value="DEAD"/>
    <property type="match status" value="1"/>
</dbReference>
<evidence type="ECO:0000256" key="4">
    <source>
        <dbReference type="ARBA" id="ARBA00022840"/>
    </source>
</evidence>
<dbReference type="OrthoDB" id="3229913at2"/>
<evidence type="ECO:0000259" key="6">
    <source>
        <dbReference type="PROSITE" id="PS51194"/>
    </source>
</evidence>
<dbReference type="EMBL" id="SNYN01000010">
    <property type="protein sequence ID" value="TDQ51544.1"/>
    <property type="molecule type" value="Genomic_DNA"/>
</dbReference>
<comment type="caution">
    <text evidence="7">The sequence shown here is derived from an EMBL/GenBank/DDBJ whole genome shotgun (WGS) entry which is preliminary data.</text>
</comment>
<dbReference type="GO" id="GO:0016787">
    <property type="term" value="F:hydrolase activity"/>
    <property type="evidence" value="ECO:0007669"/>
    <property type="project" value="UniProtKB-KW"/>
</dbReference>
<keyword evidence="1" id="KW-0547">Nucleotide-binding</keyword>
<dbReference type="PROSITE" id="PS51194">
    <property type="entry name" value="HELICASE_CTER"/>
    <property type="match status" value="1"/>
</dbReference>
<proteinExistence type="predicted"/>